<gene>
    <name evidence="1" type="ORF">P872_12600</name>
</gene>
<accession>U5BXG6</accession>
<keyword evidence="2" id="KW-1185">Reference proteome</keyword>
<comment type="caution">
    <text evidence="1">The sequence shown here is derived from an EMBL/GenBank/DDBJ whole genome shotgun (WGS) entry which is preliminary data.</text>
</comment>
<evidence type="ECO:0000313" key="1">
    <source>
        <dbReference type="EMBL" id="ERM80607.1"/>
    </source>
</evidence>
<evidence type="ECO:0000313" key="2">
    <source>
        <dbReference type="Proteomes" id="UP000016843"/>
    </source>
</evidence>
<dbReference type="Proteomes" id="UP000016843">
    <property type="component" value="Unassembled WGS sequence"/>
</dbReference>
<name>U5BXG6_9BACT</name>
<proteinExistence type="predicted"/>
<organism evidence="1 2">
    <name type="scientific">Rhodonellum psychrophilum GCM71 = DSM 17998</name>
    <dbReference type="NCBI Taxonomy" id="1123057"/>
    <lineage>
        <taxon>Bacteria</taxon>
        <taxon>Pseudomonadati</taxon>
        <taxon>Bacteroidota</taxon>
        <taxon>Cytophagia</taxon>
        <taxon>Cytophagales</taxon>
        <taxon>Cytophagaceae</taxon>
        <taxon>Rhodonellum</taxon>
    </lineage>
</organism>
<dbReference type="AlphaFoldDB" id="U5BXG6"/>
<reference evidence="1 2" key="1">
    <citation type="journal article" date="2013" name="Genome Announc.">
        <title>Draft Genome Sequence of the Psychrophilic and Alkaliphilic Rhodonellum psychrophilum Strain GCM71T.</title>
        <authorList>
            <person name="Hauptmann A.L."/>
            <person name="Glaring M.A."/>
            <person name="Hallin P.F."/>
            <person name="Prieme A."/>
            <person name="Stougaard P."/>
        </authorList>
    </citation>
    <scope>NUCLEOTIDE SEQUENCE [LARGE SCALE GENOMIC DNA]</scope>
    <source>
        <strain evidence="1 2">GCM71</strain>
    </source>
</reference>
<dbReference type="EMBL" id="AWXR01000087">
    <property type="protein sequence ID" value="ERM80607.1"/>
    <property type="molecule type" value="Genomic_DNA"/>
</dbReference>
<protein>
    <submittedName>
        <fullName evidence="1">Uncharacterized protein</fullName>
    </submittedName>
</protein>
<sequence length="65" mass="7851">MGITVFPALYIFYFGWKRVGELTQLKCLLYDLKKILRQKIIIYLNFTFKNSISKMVRCLKERSLR</sequence>